<keyword evidence="5" id="KW-1185">Reference proteome</keyword>
<sequence>MKVQGENEVLPRLHERKRAGTNEEDDVKFLGRMSWQKGLLDVHNDVDSKNANFSLGSGSRYGETNVSSSIPLSSPWLSSPWLSPSKSAQSLPQHSREAHSSSTAKLHRSVSVLTNNSHEALPGRSGMTFEESMAEVEQLLEQHVRSPHRQRNAKIKPLSTIQQSAERRDSTKSTFVFAPLRDPEILVATADVELDEEGGSAGVEQDESNTDQLNAEESSVDSPGNQKYFGATAKAAYYKTYKELHGKPHLFVETPKKAAQLKSLKTPKSIELRKSRMMNSIAAPASGSHQVGSPIRRPALQAPPRVASSSALAASVDAISTPPLHSPRVVFLSSCIAKSHPAMSLVLRRENCRVFDFSHQGLGDEFIIEFAAALPDLPLVEAIDVSDNRLSDDALNELINALDNKPNLIKLDISQNEIGRKSARSLRKYVSSSMCTLKTVTLNNADIDDQECTLFMIAFEQNKSVERLFMRSNTIGQTRKSMALGAAAAVASTLPSDVDLSGAPLPAGGDAIASMLNVNLNIRELDLSWNVLRYSSCAPIAHALQLNYNLHVLNLSYNGCADHGAIVLGNALRTNSALRSLNVSYNSVGMKGGLALASGLIVNKGLTELILDGNPIGLESGRELMHASCSRIHTQTVCRLSMFECNLHATGRAVRIDPAAAKNLGQVVSLNVYNPSDPVGKYHLDLSDPYEHMIAHELLRLATFKSEFRFAKLEYTTATTPKVTTRIELHRKAVAQAPPPPQEASIPDAPSPLALLFTKIDTDKSGFVDPSELKDALEAYGIHMDDGVLTRVLQEYDYDHSGALGMEEFEDFLLRCGFAMIDTNHSGALDEEEIANVLRLMGFKEVSQRELRTMINQYDLNNSGEIDEQEFIEFMKAEVLQRHQLVALRKEEQAATKPVLLSTPSGSLDDNYERVALRDVSGVIWKVPTSGFLFVDFVSEMKTDGDEAFDDPNDLSSPYLRRKPRASHLIADIAISKLLNNIQNISNNSDEQSEFFQAVLERSNLFFTAHQAEGVLRKQGALKSWPRKLYGLSRILPQMVNRYEAMTLVNRVLEPSRQWQQRQELRRTVGKLFSVLLGSVTNRYRIDLHVESDRVLLKKLAVISQEEKQFSKNRSGRRDTSQNGNWENFRNAKLDGVPYLLTTQFVLNNLLTTQGSTSAERKFVEFDYISTTRPPRGMKCLTTRRFDQLVEVWTSTEVQAIPTRTTSTNASETQANSAAKNDARLRWAILRNYVFEMFHPKVASTSTKPSLFNVKSTLGSLQQKLDFLEILVSERWFNGEQASILIEMLPNAVLVRAQAAALLFARLIDLENFITIYDSLSSEDQRECIRRLGWLNIFDPTQPDRQYPPLDLSVHDERELVMILSQLALQEGRQCWRKASYRASFDGEFAYKVDELEHHNAALVRGKGYEWVTSGNFGQKLERTGCLSRNQVPPLHLLTRLLRMATLESNGSIRVQFAGEIYRIRREDGASSRPTKAIVESDDVLIELSPTSLAPGQPLPDFVDQIPDLPMCPVLFESLADDSTVSLSEQLAVDENVTSATSCTCEATRNCLFIHGIGVHDDRGLVDAYPEYWGDIQRSMPCCSVVKFTHLNTVDSAWFSGLFAQRLCDALTATATNGTFVLTNDKKPKKNSQLTPLKNLIVVAHSTGNLHLASAFLHNECSLDSATSKWIAIQGPMRGTNTANRVVEECNKPASTWDKLVQTVVHDFELCPVKNSTKSLVLKNTPVSPGCLNTLYDKATRVYNERVNASLCGVSPFGLTSTSSPKFVALAAFSNHSTSENDGVVAFESCLSSARDYQTTYRSAFYKASINHDDGRLIHGDGVWGEGRKPIKWLQCQT</sequence>
<dbReference type="Gene3D" id="1.10.238.10">
    <property type="entry name" value="EF-hand"/>
    <property type="match status" value="2"/>
</dbReference>
<dbReference type="InterPro" id="IPR032675">
    <property type="entry name" value="LRR_dom_sf"/>
</dbReference>
<dbReference type="OrthoDB" id="166094at2759"/>
<dbReference type="Gene3D" id="3.80.10.10">
    <property type="entry name" value="Ribonuclease Inhibitor"/>
    <property type="match status" value="2"/>
</dbReference>
<dbReference type="InterPro" id="IPR002048">
    <property type="entry name" value="EF_hand_dom"/>
</dbReference>
<dbReference type="SUPFAM" id="SSF47473">
    <property type="entry name" value="EF-hand"/>
    <property type="match status" value="1"/>
</dbReference>
<comment type="caution">
    <text evidence="4">The sequence shown here is derived from an EMBL/GenBank/DDBJ whole genome shotgun (WGS) entry which is preliminary data.</text>
</comment>
<feature type="compositionally biased region" description="Basic and acidic residues" evidence="2">
    <location>
        <begin position="9"/>
        <end position="21"/>
    </location>
</feature>
<dbReference type="Pfam" id="PF13499">
    <property type="entry name" value="EF-hand_7"/>
    <property type="match status" value="2"/>
</dbReference>
<feature type="region of interest" description="Disordered" evidence="2">
    <location>
        <begin position="143"/>
        <end position="170"/>
    </location>
</feature>
<feature type="compositionally biased region" description="Polar residues" evidence="2">
    <location>
        <begin position="210"/>
        <end position="225"/>
    </location>
</feature>
<dbReference type="EMBL" id="SPLM01000109">
    <property type="protein sequence ID" value="TMW59348.1"/>
    <property type="molecule type" value="Genomic_DNA"/>
</dbReference>
<dbReference type="Pfam" id="PF13516">
    <property type="entry name" value="LRR_6"/>
    <property type="match status" value="1"/>
</dbReference>
<reference evidence="4" key="1">
    <citation type="submission" date="2019-03" db="EMBL/GenBank/DDBJ databases">
        <title>Long read genome sequence of the mycoparasitic Pythium oligandrum ATCC 38472 isolated from sugarbeet rhizosphere.</title>
        <authorList>
            <person name="Gaulin E."/>
        </authorList>
    </citation>
    <scope>NUCLEOTIDE SEQUENCE</scope>
    <source>
        <strain evidence="4">ATCC 38472_TT</strain>
    </source>
</reference>
<feature type="compositionally biased region" description="Acidic residues" evidence="2">
    <location>
        <begin position="195"/>
        <end position="209"/>
    </location>
</feature>
<dbReference type="InterPro" id="IPR052394">
    <property type="entry name" value="LRR-containing"/>
</dbReference>
<dbReference type="Gene3D" id="3.40.50.1820">
    <property type="entry name" value="alpha/beta hydrolase"/>
    <property type="match status" value="1"/>
</dbReference>
<dbReference type="InterPro" id="IPR029058">
    <property type="entry name" value="AB_hydrolase_fold"/>
</dbReference>
<evidence type="ECO:0000313" key="4">
    <source>
        <dbReference type="EMBL" id="TMW59348.1"/>
    </source>
</evidence>
<dbReference type="Proteomes" id="UP000794436">
    <property type="component" value="Unassembled WGS sequence"/>
</dbReference>
<organism evidence="4 5">
    <name type="scientific">Pythium oligandrum</name>
    <name type="common">Mycoparasitic fungus</name>
    <dbReference type="NCBI Taxonomy" id="41045"/>
    <lineage>
        <taxon>Eukaryota</taxon>
        <taxon>Sar</taxon>
        <taxon>Stramenopiles</taxon>
        <taxon>Oomycota</taxon>
        <taxon>Peronosporomycetes</taxon>
        <taxon>Pythiales</taxon>
        <taxon>Pythiaceae</taxon>
        <taxon>Pythium</taxon>
    </lineage>
</organism>
<feature type="domain" description="EF-hand" evidence="3">
    <location>
        <begin position="748"/>
        <end position="783"/>
    </location>
</feature>
<dbReference type="PANTHER" id="PTHR24114">
    <property type="entry name" value="LEUCINE RICH REPEAT FAMILY PROTEIN"/>
    <property type="match status" value="1"/>
</dbReference>
<feature type="region of interest" description="Disordered" evidence="2">
    <location>
        <begin position="195"/>
        <end position="226"/>
    </location>
</feature>
<gene>
    <name evidence="4" type="ORF">Poli38472_004417</name>
</gene>
<dbReference type="PANTHER" id="PTHR24114:SF2">
    <property type="entry name" value="F-BOX DOMAIN-CONTAINING PROTEIN-RELATED"/>
    <property type="match status" value="1"/>
</dbReference>
<dbReference type="SMART" id="SM00054">
    <property type="entry name" value="EFh"/>
    <property type="match status" value="4"/>
</dbReference>
<feature type="region of interest" description="Disordered" evidence="2">
    <location>
        <begin position="1"/>
        <end position="26"/>
    </location>
</feature>
<dbReference type="SUPFAM" id="SSF52047">
    <property type="entry name" value="RNI-like"/>
    <property type="match status" value="1"/>
</dbReference>
<feature type="compositionally biased region" description="Basic residues" evidence="2">
    <location>
        <begin position="145"/>
        <end position="154"/>
    </location>
</feature>
<evidence type="ECO:0000256" key="1">
    <source>
        <dbReference type="ARBA" id="ARBA00022837"/>
    </source>
</evidence>
<dbReference type="InterPro" id="IPR018247">
    <property type="entry name" value="EF_Hand_1_Ca_BS"/>
</dbReference>
<proteinExistence type="predicted"/>
<dbReference type="SMART" id="SM00368">
    <property type="entry name" value="LRR_RI"/>
    <property type="match status" value="6"/>
</dbReference>
<dbReference type="PROSITE" id="PS50222">
    <property type="entry name" value="EF_HAND_2"/>
    <property type="match status" value="3"/>
</dbReference>
<evidence type="ECO:0000259" key="3">
    <source>
        <dbReference type="PROSITE" id="PS50222"/>
    </source>
</evidence>
<keyword evidence="1" id="KW-0106">Calcium</keyword>
<feature type="domain" description="EF-hand" evidence="3">
    <location>
        <begin position="846"/>
        <end position="881"/>
    </location>
</feature>
<feature type="domain" description="EF-hand" evidence="3">
    <location>
        <begin position="809"/>
        <end position="844"/>
    </location>
</feature>
<protein>
    <recommendedName>
        <fullName evidence="3">EF-hand domain-containing protein</fullName>
    </recommendedName>
</protein>
<dbReference type="InterPro" id="IPR001611">
    <property type="entry name" value="Leu-rich_rpt"/>
</dbReference>
<feature type="region of interest" description="Disordered" evidence="2">
    <location>
        <begin position="81"/>
        <end position="106"/>
    </location>
</feature>
<name>A0A8K1CAY2_PYTOL</name>
<evidence type="ECO:0000313" key="5">
    <source>
        <dbReference type="Proteomes" id="UP000794436"/>
    </source>
</evidence>
<evidence type="ECO:0000256" key="2">
    <source>
        <dbReference type="SAM" id="MobiDB-lite"/>
    </source>
</evidence>
<dbReference type="PROSITE" id="PS00018">
    <property type="entry name" value="EF_HAND_1"/>
    <property type="match status" value="3"/>
</dbReference>
<accession>A0A8K1CAY2</accession>
<dbReference type="InterPro" id="IPR011992">
    <property type="entry name" value="EF-hand-dom_pair"/>
</dbReference>
<dbReference type="GO" id="GO:0005509">
    <property type="term" value="F:calcium ion binding"/>
    <property type="evidence" value="ECO:0007669"/>
    <property type="project" value="InterPro"/>
</dbReference>